<evidence type="ECO:0000256" key="2">
    <source>
        <dbReference type="SAM" id="SignalP"/>
    </source>
</evidence>
<dbReference type="OrthoDB" id="200349at2759"/>
<dbReference type="GO" id="GO:0004553">
    <property type="term" value="F:hydrolase activity, hydrolyzing O-glycosyl compounds"/>
    <property type="evidence" value="ECO:0007669"/>
    <property type="project" value="TreeGrafter"/>
</dbReference>
<dbReference type="AlphaFoldDB" id="A0A813M606"/>
<dbReference type="SUPFAM" id="SSF48208">
    <property type="entry name" value="Six-hairpin glycosidases"/>
    <property type="match status" value="1"/>
</dbReference>
<dbReference type="InterPro" id="IPR005195">
    <property type="entry name" value="Glyco_hydro_65_M"/>
</dbReference>
<name>A0A813M606_9BILA</name>
<sequence length="936" mass="109059">MWNTFFLLLLTFLLLNLNGVLTLRKDKIQRQKSPIIRHKILVQNGNSSSNVNFRDLKRHGRQNKIINIPNHWEKNPYLFQTYNEPDLHHLMPALSNGFLGTTAKNDSVYVNGLFNGAKEKSHRVRVPSMTAVNVYFSIYTDNDISTYHFDCRRGVYIIERKNNEAHITQRFYVHRRLKNIIVNEIRVELLTRSAIMIETDNVTMLDLSQTSTTVSPLTANQYSYYVQRNNPENILYEQRVQKAPTTIQRNELNDGIYYLQATIPDTELPNKRQKQIHTYYTNIPSKFVIYPNTTVKTFHFIQSIDSDNFRAKNAYEEALRMIQQDPNSLYVSHVTSWEEIWQKSGIAMISENTYTDSNQESFKLAQRLYASFYNLYSSLPSNIDTQFYGLSPSGLAYGGLKREYFNNSPITQSSFNRQISEGYGGHVMYTQELWILPLISMFNHDMSRTIINSRLRRGLNTDHMNVYEQAKIHADQEGFDGLRYPWEQGDYGVDVSATEDARKSKIHTSADISFGIRCFLRATHSKEFVLQSVTSEASVRGEDFINQIAEYWSDRFKLDSITNQYEIKGVSFGEKPQSREINNDIFTNYIGSLTMDTYKYALRVTDRNPYDARNAELIREYDQIINKVRLPYDNLKQLYLEYDNFNSQQNEEAWAPYLNYPLGKHLTYTQKKILYDSYAMQLQPEGKSLLAYSSFLVGYSELNEEKKAQDYLSRMSNHFSEPFMIMSEYPNSNSNLNHHNTFNYLPGYAAFASSFIAGFCGVRYRDFQLDLVYPSEQFRDYQTQALSPQFPVFKQPTLSTESWNITGLLYRGNKLDIIYNLRAKSVEIRNRRANDQSGPVDDMLEILVYEGTEKVVKPLRIGDVVTIGLSTELWNYAPKKNRLQKNHYSNNMHILASIYPVQYNKHLLKASNSSNRLNISFLFITFVMSIFYKLNI</sequence>
<feature type="domain" description="Glycoside hydrolase family 65 central catalytic" evidence="3">
    <location>
        <begin position="421"/>
        <end position="657"/>
    </location>
</feature>
<dbReference type="Pfam" id="PF03632">
    <property type="entry name" value="Glyco_hydro_65m"/>
    <property type="match status" value="1"/>
</dbReference>
<reference evidence="4" key="1">
    <citation type="submission" date="2021-02" db="EMBL/GenBank/DDBJ databases">
        <authorList>
            <person name="Nowell W R."/>
        </authorList>
    </citation>
    <scope>NUCLEOTIDE SEQUENCE</scope>
    <source>
        <strain evidence="4">Ploen Becks lab</strain>
    </source>
</reference>
<proteinExistence type="inferred from homology"/>
<dbReference type="Gene3D" id="1.50.10.10">
    <property type="match status" value="1"/>
</dbReference>
<dbReference type="PANTHER" id="PTHR11051:SF8">
    <property type="entry name" value="PROTEIN-GLUCOSYLGALACTOSYLHYDROXYLYSINE GLUCOSIDASE"/>
    <property type="match status" value="1"/>
</dbReference>
<evidence type="ECO:0000313" key="4">
    <source>
        <dbReference type="EMBL" id="CAF0704348.1"/>
    </source>
</evidence>
<comment type="caution">
    <text evidence="4">The sequence shown here is derived from an EMBL/GenBank/DDBJ whole genome shotgun (WGS) entry which is preliminary data.</text>
</comment>
<protein>
    <recommendedName>
        <fullName evidence="3">Glycoside hydrolase family 65 central catalytic domain-containing protein</fullName>
    </recommendedName>
</protein>
<comment type="similarity">
    <text evidence="1">Belongs to the glycosyl hydrolase 65 family.</text>
</comment>
<evidence type="ECO:0000259" key="3">
    <source>
        <dbReference type="Pfam" id="PF03632"/>
    </source>
</evidence>
<feature type="signal peptide" evidence="2">
    <location>
        <begin position="1"/>
        <end position="22"/>
    </location>
</feature>
<keyword evidence="2" id="KW-0732">Signal</keyword>
<evidence type="ECO:0000313" key="5">
    <source>
        <dbReference type="Proteomes" id="UP000663879"/>
    </source>
</evidence>
<gene>
    <name evidence="4" type="ORF">OXX778_LOCUS145</name>
</gene>
<evidence type="ECO:0000256" key="1">
    <source>
        <dbReference type="ARBA" id="ARBA00006768"/>
    </source>
</evidence>
<dbReference type="PANTHER" id="PTHR11051">
    <property type="entry name" value="GLYCOSYL HYDROLASE-RELATED"/>
    <property type="match status" value="1"/>
</dbReference>
<organism evidence="4 5">
    <name type="scientific">Brachionus calyciflorus</name>
    <dbReference type="NCBI Taxonomy" id="104777"/>
    <lineage>
        <taxon>Eukaryota</taxon>
        <taxon>Metazoa</taxon>
        <taxon>Spiralia</taxon>
        <taxon>Gnathifera</taxon>
        <taxon>Rotifera</taxon>
        <taxon>Eurotatoria</taxon>
        <taxon>Monogononta</taxon>
        <taxon>Pseudotrocha</taxon>
        <taxon>Ploima</taxon>
        <taxon>Brachionidae</taxon>
        <taxon>Brachionus</taxon>
    </lineage>
</organism>
<dbReference type="GO" id="GO:0005975">
    <property type="term" value="P:carbohydrate metabolic process"/>
    <property type="evidence" value="ECO:0007669"/>
    <property type="project" value="InterPro"/>
</dbReference>
<feature type="chain" id="PRO_5032464372" description="Glycoside hydrolase family 65 central catalytic domain-containing protein" evidence="2">
    <location>
        <begin position="23"/>
        <end position="936"/>
    </location>
</feature>
<keyword evidence="5" id="KW-1185">Reference proteome</keyword>
<dbReference type="InterPro" id="IPR012341">
    <property type="entry name" value="6hp_glycosidase-like_sf"/>
</dbReference>
<accession>A0A813M606</accession>
<dbReference type="Proteomes" id="UP000663879">
    <property type="component" value="Unassembled WGS sequence"/>
</dbReference>
<dbReference type="InterPro" id="IPR008928">
    <property type="entry name" value="6-hairpin_glycosidase_sf"/>
</dbReference>
<dbReference type="EMBL" id="CAJNOC010000006">
    <property type="protein sequence ID" value="CAF0704348.1"/>
    <property type="molecule type" value="Genomic_DNA"/>
</dbReference>